<protein>
    <submittedName>
        <fullName evidence="1">Uncharacterized protein</fullName>
    </submittedName>
</protein>
<dbReference type="AlphaFoldDB" id="A0A1R2D4Z6"/>
<evidence type="ECO:0000313" key="2">
    <source>
        <dbReference type="Proteomes" id="UP000187209"/>
    </source>
</evidence>
<dbReference type="EMBL" id="MPUH01000001">
    <property type="protein sequence ID" value="OMJ96281.1"/>
    <property type="molecule type" value="Genomic_DNA"/>
</dbReference>
<reference evidence="1 2" key="1">
    <citation type="submission" date="2016-11" db="EMBL/GenBank/DDBJ databases">
        <title>The macronuclear genome of Stentor coeruleus: a giant cell with tiny introns.</title>
        <authorList>
            <person name="Slabodnick M."/>
            <person name="Ruby J.G."/>
            <person name="Reiff S.B."/>
            <person name="Swart E.C."/>
            <person name="Gosai S."/>
            <person name="Prabakaran S."/>
            <person name="Witkowska E."/>
            <person name="Larue G.E."/>
            <person name="Fisher S."/>
            <person name="Freeman R.M."/>
            <person name="Gunawardena J."/>
            <person name="Chu W."/>
            <person name="Stover N.A."/>
            <person name="Gregory B.D."/>
            <person name="Nowacki M."/>
            <person name="Derisi J."/>
            <person name="Roy S.W."/>
            <person name="Marshall W.F."/>
            <person name="Sood P."/>
        </authorList>
    </citation>
    <scope>NUCLEOTIDE SEQUENCE [LARGE SCALE GENOMIC DNA]</scope>
    <source>
        <strain evidence="1">WM001</strain>
    </source>
</reference>
<dbReference type="Proteomes" id="UP000187209">
    <property type="component" value="Unassembled WGS sequence"/>
</dbReference>
<proteinExistence type="predicted"/>
<sequence>MLRLHKSTTPSRREKQTSIFNNLKEAKMPEYDSYLDPHLSNYFSSKQKKNISKVRFADPIYKIYNSNKSLSPLKLSIRHKSPQLPRITKRLAPQNIKPVTAEQFKQILQKFRDKSLGTKCTPSVISDRVFITS</sequence>
<accession>A0A1R2D4Z6</accession>
<keyword evidence="2" id="KW-1185">Reference proteome</keyword>
<organism evidence="1 2">
    <name type="scientific">Stentor coeruleus</name>
    <dbReference type="NCBI Taxonomy" id="5963"/>
    <lineage>
        <taxon>Eukaryota</taxon>
        <taxon>Sar</taxon>
        <taxon>Alveolata</taxon>
        <taxon>Ciliophora</taxon>
        <taxon>Postciliodesmatophora</taxon>
        <taxon>Heterotrichea</taxon>
        <taxon>Heterotrichida</taxon>
        <taxon>Stentoridae</taxon>
        <taxon>Stentor</taxon>
    </lineage>
</organism>
<gene>
    <name evidence="1" type="ORF">SteCoe_5</name>
</gene>
<comment type="caution">
    <text evidence="1">The sequence shown here is derived from an EMBL/GenBank/DDBJ whole genome shotgun (WGS) entry which is preliminary data.</text>
</comment>
<name>A0A1R2D4Z6_9CILI</name>
<evidence type="ECO:0000313" key="1">
    <source>
        <dbReference type="EMBL" id="OMJ96281.1"/>
    </source>
</evidence>